<dbReference type="InterPro" id="IPR038416">
    <property type="entry name" value="Ribosom_S30AE_C_sf"/>
</dbReference>
<keyword evidence="1 2" id="KW-0810">Translation regulation</keyword>
<evidence type="ECO:0000256" key="2">
    <source>
        <dbReference type="HAMAP-Rule" id="MF_00839"/>
    </source>
</evidence>
<comment type="function">
    <text evidence="2">Required for dimerization of active 70S ribosomes into 100S ribosomes in stationary phase; 100S ribosomes are translationally inactive and sometimes present during exponential growth.</text>
</comment>
<dbReference type="PANTHER" id="PTHR33231">
    <property type="entry name" value="30S RIBOSOMAL PROTEIN"/>
    <property type="match status" value="1"/>
</dbReference>
<name>A0A941HNR4_9CLOT</name>
<dbReference type="Pfam" id="PF16321">
    <property type="entry name" value="Ribosom_S30AE_C"/>
    <property type="match status" value="1"/>
</dbReference>
<dbReference type="InterPro" id="IPR003489">
    <property type="entry name" value="RHF/RaiA"/>
</dbReference>
<dbReference type="InterPro" id="IPR050574">
    <property type="entry name" value="HPF/YfiA_ribosome-assoc"/>
</dbReference>
<keyword evidence="2" id="KW-0963">Cytoplasm</keyword>
<dbReference type="InterPro" id="IPR032528">
    <property type="entry name" value="Ribosom_S30AE_C"/>
</dbReference>
<comment type="similarity">
    <text evidence="2">Belongs to the HPF/YfiA ribosome-associated protein family. Long HPF subfamily.</text>
</comment>
<protein>
    <recommendedName>
        <fullName evidence="2">Ribosome hibernation promoting factor</fullName>
        <shortName evidence="2">HPF</shortName>
    </recommendedName>
</protein>
<dbReference type="Gene3D" id="3.30.505.50">
    <property type="entry name" value="Sigma 54 modulation/S30EA ribosomal protein, C-terminal domain"/>
    <property type="match status" value="1"/>
</dbReference>
<dbReference type="Gene3D" id="3.30.160.100">
    <property type="entry name" value="Ribosome hibernation promotion factor-like"/>
    <property type="match status" value="1"/>
</dbReference>
<dbReference type="PANTHER" id="PTHR33231:SF1">
    <property type="entry name" value="30S RIBOSOMAL PROTEIN"/>
    <property type="match status" value="1"/>
</dbReference>
<dbReference type="Proteomes" id="UP000675379">
    <property type="component" value="Unassembled WGS sequence"/>
</dbReference>
<dbReference type="Pfam" id="PF02482">
    <property type="entry name" value="Ribosomal_S30AE"/>
    <property type="match status" value="1"/>
</dbReference>
<dbReference type="GO" id="GO:0045900">
    <property type="term" value="P:negative regulation of translational elongation"/>
    <property type="evidence" value="ECO:0007669"/>
    <property type="project" value="TreeGrafter"/>
</dbReference>
<accession>A0A941HNR4</accession>
<evidence type="ECO:0000259" key="3">
    <source>
        <dbReference type="Pfam" id="PF16321"/>
    </source>
</evidence>
<dbReference type="EMBL" id="JAGSCS010000001">
    <property type="protein sequence ID" value="MBR0574736.1"/>
    <property type="molecule type" value="Genomic_DNA"/>
</dbReference>
<keyword evidence="5" id="KW-1185">Reference proteome</keyword>
<evidence type="ECO:0000256" key="1">
    <source>
        <dbReference type="ARBA" id="ARBA00022845"/>
    </source>
</evidence>
<dbReference type="InterPro" id="IPR036567">
    <property type="entry name" value="RHF-like"/>
</dbReference>
<sequence length="182" mass="21048">MKTYIYARNITLTPGLKEAVENKLSKLDKYFGLPVEARATLSVTKTDQIFEVTIPFGNVLLRAEESSDDMYKSIDLVQDKLERQIRKYKTKIERKQGEESIRFNESAFVKAPEGEEELLGEEAPRIVRTKKIPMKPMSKEEAVLQMELLGHSFYVFEDEDGETGVVYKRRDGNYGLLEREEE</sequence>
<comment type="subunit">
    <text evidence="2">Interacts with 100S ribosomes.</text>
</comment>
<dbReference type="SUPFAM" id="SSF69754">
    <property type="entry name" value="Ribosome binding protein Y (YfiA homologue)"/>
    <property type="match status" value="1"/>
</dbReference>
<reference evidence="4" key="1">
    <citation type="submission" date="2021-04" db="EMBL/GenBank/DDBJ databases">
        <title>Proteiniclasticum sedimins sp. nov., an obligate anaerobic bacterium isolated from anaerobic sludge.</title>
        <authorList>
            <person name="Liu J."/>
        </authorList>
    </citation>
    <scope>NUCLEOTIDE SEQUENCE</scope>
    <source>
        <strain evidence="4">BAD-10</strain>
    </source>
</reference>
<organism evidence="4 5">
    <name type="scientific">Proteiniclasticum sediminis</name>
    <dbReference type="NCBI Taxonomy" id="2804028"/>
    <lineage>
        <taxon>Bacteria</taxon>
        <taxon>Bacillati</taxon>
        <taxon>Bacillota</taxon>
        <taxon>Clostridia</taxon>
        <taxon>Eubacteriales</taxon>
        <taxon>Clostridiaceae</taxon>
        <taxon>Proteiniclasticum</taxon>
    </lineage>
</organism>
<dbReference type="GO" id="GO:0043024">
    <property type="term" value="F:ribosomal small subunit binding"/>
    <property type="evidence" value="ECO:0007669"/>
    <property type="project" value="TreeGrafter"/>
</dbReference>
<dbReference type="HAMAP" id="MF_00839">
    <property type="entry name" value="HPF"/>
    <property type="match status" value="1"/>
</dbReference>
<dbReference type="GO" id="GO:0022627">
    <property type="term" value="C:cytosolic small ribosomal subunit"/>
    <property type="evidence" value="ECO:0007669"/>
    <property type="project" value="TreeGrafter"/>
</dbReference>
<evidence type="ECO:0000313" key="4">
    <source>
        <dbReference type="EMBL" id="MBR0574736.1"/>
    </source>
</evidence>
<evidence type="ECO:0000313" key="5">
    <source>
        <dbReference type="Proteomes" id="UP000675379"/>
    </source>
</evidence>
<dbReference type="RefSeq" id="WP_211799261.1">
    <property type="nucleotide sequence ID" value="NZ_JAGSCS010000001.1"/>
</dbReference>
<dbReference type="CDD" id="cd00552">
    <property type="entry name" value="RaiA"/>
    <property type="match status" value="1"/>
</dbReference>
<dbReference type="InterPro" id="IPR034694">
    <property type="entry name" value="HPF_long/plastid"/>
</dbReference>
<comment type="subcellular location">
    <subcellularLocation>
        <location evidence="2">Cytoplasm</location>
    </subcellularLocation>
</comment>
<feature type="domain" description="Sigma 54 modulation/S30EA ribosomal protein C-terminal" evidence="3">
    <location>
        <begin position="121"/>
        <end position="176"/>
    </location>
</feature>
<comment type="caution">
    <text evidence="4">The sequence shown here is derived from an EMBL/GenBank/DDBJ whole genome shotgun (WGS) entry which is preliminary data.</text>
</comment>
<gene>
    <name evidence="4" type="primary">raiA</name>
    <name evidence="2" type="synonym">hpf</name>
    <name evidence="4" type="ORF">KCG48_00130</name>
</gene>
<dbReference type="AlphaFoldDB" id="A0A941HNR4"/>
<dbReference type="NCBIfam" id="TIGR00741">
    <property type="entry name" value="yfiA"/>
    <property type="match status" value="1"/>
</dbReference>
<proteinExistence type="inferred from homology"/>